<comment type="caution">
    <text evidence="1">The sequence shown here is derived from an EMBL/GenBank/DDBJ whole genome shotgun (WGS) entry which is preliminary data.</text>
</comment>
<reference evidence="1 2" key="1">
    <citation type="submission" date="2015-01" db="EMBL/GenBank/DDBJ databases">
        <title>Evolution of Trichinella species and genotypes.</title>
        <authorList>
            <person name="Korhonen P.K."/>
            <person name="Edoardo P."/>
            <person name="Giuseppe L.R."/>
            <person name="Gasser R.B."/>
        </authorList>
    </citation>
    <scope>NUCLEOTIDE SEQUENCE [LARGE SCALE GENOMIC DNA]</scope>
    <source>
        <strain evidence="1">ISS588</strain>
    </source>
</reference>
<protein>
    <submittedName>
        <fullName evidence="1">Uncharacterized protein</fullName>
    </submittedName>
</protein>
<proteinExistence type="predicted"/>
<dbReference type="EMBL" id="JYDS01000237">
    <property type="protein sequence ID" value="KRZ20546.1"/>
    <property type="molecule type" value="Genomic_DNA"/>
</dbReference>
<dbReference type="Proteomes" id="UP000054805">
    <property type="component" value="Unassembled WGS sequence"/>
</dbReference>
<name>A0A0V1IDG6_TRIPS</name>
<accession>A0A0V1IDG6</accession>
<gene>
    <name evidence="1" type="ORF">T4B_5522</name>
</gene>
<sequence>MKYQTKLEDNAPERECGTVLTHEELGCREMCDNFTRLLRASALHRRAGLEASFACLVTIQCSLTRFEGHNYNHDKRVIEMTKIRICN</sequence>
<keyword evidence="2" id="KW-1185">Reference proteome</keyword>
<evidence type="ECO:0000313" key="2">
    <source>
        <dbReference type="Proteomes" id="UP000054805"/>
    </source>
</evidence>
<evidence type="ECO:0000313" key="1">
    <source>
        <dbReference type="EMBL" id="KRZ20546.1"/>
    </source>
</evidence>
<organism evidence="1 2">
    <name type="scientific">Trichinella pseudospiralis</name>
    <name type="common">Parasitic roundworm</name>
    <dbReference type="NCBI Taxonomy" id="6337"/>
    <lineage>
        <taxon>Eukaryota</taxon>
        <taxon>Metazoa</taxon>
        <taxon>Ecdysozoa</taxon>
        <taxon>Nematoda</taxon>
        <taxon>Enoplea</taxon>
        <taxon>Dorylaimia</taxon>
        <taxon>Trichinellida</taxon>
        <taxon>Trichinellidae</taxon>
        <taxon>Trichinella</taxon>
    </lineage>
</organism>
<dbReference type="AlphaFoldDB" id="A0A0V1IDG6"/>